<dbReference type="InterPro" id="IPR011342">
    <property type="entry name" value="Shikimate_DH"/>
</dbReference>
<feature type="binding site" evidence="7">
    <location>
        <position position="107"/>
    </location>
    <ligand>
        <name>shikimate</name>
        <dbReference type="ChEBI" id="CHEBI:36208"/>
    </ligand>
</feature>
<dbReference type="EMBL" id="QVQY01000029">
    <property type="protein sequence ID" value="RFU50372.1"/>
    <property type="molecule type" value="Genomic_DNA"/>
</dbReference>
<dbReference type="AlphaFoldDB" id="A0A372KKP7"/>
<feature type="domain" description="SDH C-terminal" evidence="9">
    <location>
        <begin position="251"/>
        <end position="280"/>
    </location>
</feature>
<dbReference type="OrthoDB" id="9792692at2"/>
<dbReference type="Pfam" id="PF08501">
    <property type="entry name" value="Shikimate_dh_N"/>
    <property type="match status" value="1"/>
</dbReference>
<evidence type="ECO:0000313" key="12">
    <source>
        <dbReference type="EMBL" id="RFU52576.1"/>
    </source>
</evidence>
<dbReference type="EMBL" id="QVQZ01000026">
    <property type="protein sequence ID" value="RFU52576.1"/>
    <property type="molecule type" value="Genomic_DNA"/>
</dbReference>
<comment type="caution">
    <text evidence="7">Lacks conserved residue(s) required for the propagation of feature annotation.</text>
</comment>
<protein>
    <recommendedName>
        <fullName evidence="2 7">Shikimate dehydrogenase (NADP(+))</fullName>
        <shortName evidence="7">SDH</shortName>
        <ecNumber evidence="2 7">1.1.1.25</ecNumber>
    </recommendedName>
</protein>
<reference evidence="12 14" key="2">
    <citation type="submission" date="2018-08" db="EMBL/GenBank/DDBJ databases">
        <title>Draft genome of Streptococcus sp. nov. Z1.</title>
        <authorList>
            <person name="Tian Z."/>
        </authorList>
    </citation>
    <scope>NUCLEOTIDE SEQUENCE [LARGE SCALE GENOMIC DNA]</scope>
    <source>
        <strain evidence="12">Z1</strain>
        <strain evidence="14">Z1(2018)</strain>
    </source>
</reference>
<dbReference type="GO" id="GO:0004764">
    <property type="term" value="F:shikimate 3-dehydrogenase (NADP+) activity"/>
    <property type="evidence" value="ECO:0007669"/>
    <property type="project" value="UniProtKB-UniRule"/>
</dbReference>
<name>A0A372KKP7_9STRE</name>
<dbReference type="PANTHER" id="PTHR21089">
    <property type="entry name" value="SHIKIMATE DEHYDROGENASE"/>
    <property type="match status" value="1"/>
</dbReference>
<reference evidence="11 15" key="1">
    <citation type="submission" date="2018-08" db="EMBL/GenBank/DDBJ databases">
        <title>Draft genome of Streptococcus sp .nov. Z2.</title>
        <authorList>
            <person name="Tian Z."/>
        </authorList>
    </citation>
    <scope>NUCLEOTIDE SEQUENCE [LARGE SCALE GENOMIC DNA]</scope>
    <source>
        <strain evidence="11 15">Z2</strain>
    </source>
</reference>
<evidence type="ECO:0000256" key="2">
    <source>
        <dbReference type="ARBA" id="ARBA00012962"/>
    </source>
</evidence>
<dbReference type="InterPro" id="IPR046346">
    <property type="entry name" value="Aminoacid_DH-like_N_sf"/>
</dbReference>
<dbReference type="InterPro" id="IPR041121">
    <property type="entry name" value="SDH_C"/>
</dbReference>
<sequence>MQIDGHTRLAAVVATPIKHSVSPFIHNYAFEKLGINGVYVAWDTRAEDLQETVKNIRRYNMWGINLSMPYKRVVTPYLDELDVSASLFGMVNTIVNRDGKLIGYNTDGSGFFASLPKDFSIAGKVMTVLGGSGAATAISAYAARHGVAKINMFNKEKYLDVTKKRQGKVTEVTGVPVAVFDLADQALIQQKINEADLVVNANAVGMDGITMVVLPETRFKKGQFVADVIYTPFETPFIRLAKSQGIETINGLGMLLYQAAETFRLWTGQEMPTAEIWDELVKKYDI</sequence>
<feature type="binding site" evidence="7">
    <location>
        <position position="92"/>
    </location>
    <ligand>
        <name>shikimate</name>
        <dbReference type="ChEBI" id="CHEBI:36208"/>
    </ligand>
</feature>
<comment type="similarity">
    <text evidence="7">Belongs to the shikimate dehydrogenase family.</text>
</comment>
<dbReference type="Proteomes" id="UP000264056">
    <property type="component" value="Unassembled WGS sequence"/>
</dbReference>
<reference evidence="13" key="3">
    <citation type="submission" date="2018-08" db="EMBL/GenBank/DDBJ databases">
        <title>Streptococcus chenjunshii sp. nov., isolated from stools sample of the Tibetan antelope in the Qinghai-Tibet plateau, China.</title>
        <authorList>
            <person name="Tian Z."/>
        </authorList>
    </citation>
    <scope>NUCLEOTIDE SEQUENCE [LARGE SCALE GENOMIC DNA]</scope>
    <source>
        <strain evidence="13">Z15</strain>
    </source>
</reference>
<dbReference type="GO" id="GO:0009073">
    <property type="term" value="P:aromatic amino acid family biosynthetic process"/>
    <property type="evidence" value="ECO:0007669"/>
    <property type="project" value="UniProtKB-KW"/>
</dbReference>
<evidence type="ECO:0000256" key="6">
    <source>
        <dbReference type="ARBA" id="ARBA00023141"/>
    </source>
</evidence>
<reference evidence="10" key="4">
    <citation type="journal article" date="2019" name="Int. J. Syst. Evol. Microbiol.">
        <title>Streptococcus chenjunshii sp. nov. isolated from feces of Tibetan antelopes.</title>
        <authorList>
            <person name="Tian Z."/>
            <person name="Lu S."/>
            <person name="Jin D."/>
            <person name="Yang J."/>
            <person name="Pu J."/>
            <person name="Lai X.H."/>
            <person name="Bai X.N."/>
            <person name="Wu X.M."/>
            <person name="Li J."/>
            <person name="Wang S."/>
            <person name="Xu J."/>
        </authorList>
    </citation>
    <scope>NUCLEOTIDE SEQUENCE</scope>
    <source>
        <strain evidence="10">Z15</strain>
    </source>
</reference>
<feature type="binding site" evidence="7">
    <location>
        <position position="230"/>
    </location>
    <ligand>
        <name>shikimate</name>
        <dbReference type="ChEBI" id="CHEBI:36208"/>
    </ligand>
</feature>
<feature type="binding site" evidence="7">
    <location>
        <position position="228"/>
    </location>
    <ligand>
        <name>NADP(+)</name>
        <dbReference type="ChEBI" id="CHEBI:58349"/>
    </ligand>
</feature>
<dbReference type="Proteomes" id="UP000262901">
    <property type="component" value="Unassembled WGS sequence"/>
</dbReference>
<dbReference type="Gene3D" id="3.40.50.10860">
    <property type="entry name" value="Leucine Dehydrogenase, chain A, domain 1"/>
    <property type="match status" value="1"/>
</dbReference>
<dbReference type="KEGG" id="schj:DDV21_007235"/>
<evidence type="ECO:0000256" key="1">
    <source>
        <dbReference type="ARBA" id="ARBA00004871"/>
    </source>
</evidence>
<dbReference type="RefSeq" id="WP_116878753.1">
    <property type="nucleotide sequence ID" value="NZ_CP031733.1"/>
</dbReference>
<keyword evidence="4 7" id="KW-0521">NADP</keyword>
<evidence type="ECO:0000256" key="3">
    <source>
        <dbReference type="ARBA" id="ARBA00022605"/>
    </source>
</evidence>
<dbReference type="InterPro" id="IPR036291">
    <property type="entry name" value="NAD(P)-bd_dom_sf"/>
</dbReference>
<feature type="binding site" evidence="7">
    <location>
        <position position="258"/>
    </location>
    <ligand>
        <name>shikimate</name>
        <dbReference type="ChEBI" id="CHEBI:36208"/>
    </ligand>
</feature>
<evidence type="ECO:0000313" key="10">
    <source>
        <dbReference type="EMBL" id="AXQ78890.1"/>
    </source>
</evidence>
<dbReference type="SUPFAM" id="SSF53223">
    <property type="entry name" value="Aminoacid dehydrogenase-like, N-terminal domain"/>
    <property type="match status" value="1"/>
</dbReference>
<dbReference type="UniPathway" id="UPA00053">
    <property type="reaction ID" value="UER00087"/>
</dbReference>
<feature type="binding site" evidence="7">
    <location>
        <position position="67"/>
    </location>
    <ligand>
        <name>shikimate</name>
        <dbReference type="ChEBI" id="CHEBI:36208"/>
    </ligand>
</feature>
<feature type="binding site" evidence="7">
    <location>
        <begin position="20"/>
        <end position="22"/>
    </location>
    <ligand>
        <name>shikimate</name>
        <dbReference type="ChEBI" id="CHEBI:36208"/>
    </ligand>
</feature>
<dbReference type="Proteomes" id="UP000246115">
    <property type="component" value="Chromosome"/>
</dbReference>
<dbReference type="SUPFAM" id="SSF51735">
    <property type="entry name" value="NAD(P)-binding Rossmann-fold domains"/>
    <property type="match status" value="1"/>
</dbReference>
<dbReference type="EMBL" id="CP031733">
    <property type="protein sequence ID" value="AXQ78890.1"/>
    <property type="molecule type" value="Genomic_DNA"/>
</dbReference>
<evidence type="ECO:0000256" key="7">
    <source>
        <dbReference type="HAMAP-Rule" id="MF_00222"/>
    </source>
</evidence>
<evidence type="ECO:0000259" key="9">
    <source>
        <dbReference type="Pfam" id="PF18317"/>
    </source>
</evidence>
<evidence type="ECO:0000313" key="15">
    <source>
        <dbReference type="Proteomes" id="UP000264056"/>
    </source>
</evidence>
<dbReference type="Gene3D" id="3.40.50.720">
    <property type="entry name" value="NAD(P)-binding Rossmann-like Domain"/>
    <property type="match status" value="1"/>
</dbReference>
<dbReference type="HAMAP" id="MF_00222">
    <property type="entry name" value="Shikimate_DH_AroE"/>
    <property type="match status" value="1"/>
</dbReference>
<keyword evidence="3 7" id="KW-0028">Amino-acid biosynthesis</keyword>
<dbReference type="PANTHER" id="PTHR21089:SF1">
    <property type="entry name" value="BIFUNCTIONAL 3-DEHYDROQUINATE DEHYDRATASE_SHIKIMATE DEHYDROGENASE, CHLOROPLASTIC"/>
    <property type="match status" value="1"/>
</dbReference>
<dbReference type="GO" id="GO:0019632">
    <property type="term" value="P:shikimate metabolic process"/>
    <property type="evidence" value="ECO:0007669"/>
    <property type="project" value="InterPro"/>
</dbReference>
<comment type="function">
    <text evidence="7">Involved in the biosynthesis of the chorismate, which leads to the biosynthesis of aromatic amino acids. Catalyzes the reversible NADPH linked reduction of 3-dehydroshikimate (DHSA) to yield shikimate (SA).</text>
</comment>
<evidence type="ECO:0000313" key="11">
    <source>
        <dbReference type="EMBL" id="RFU50372.1"/>
    </source>
</evidence>
<gene>
    <name evidence="7" type="primary">aroE</name>
    <name evidence="10" type="ORF">DDV21_007235</name>
    <name evidence="11" type="ORF">DDV22_08965</name>
    <name evidence="12" type="ORF">DDV23_08925</name>
</gene>
<evidence type="ECO:0000313" key="14">
    <source>
        <dbReference type="Proteomes" id="UP000262901"/>
    </source>
</evidence>
<evidence type="ECO:0000256" key="4">
    <source>
        <dbReference type="ARBA" id="ARBA00022857"/>
    </source>
</evidence>
<proteinExistence type="inferred from homology"/>
<keyword evidence="6 7" id="KW-0057">Aromatic amino acid biosynthesis</keyword>
<accession>A0A372KKP7</accession>
<dbReference type="NCBIfam" id="NF001315">
    <property type="entry name" value="PRK00258.2-4"/>
    <property type="match status" value="1"/>
</dbReference>
<accession>A0A346NCZ5</accession>
<dbReference type="InterPro" id="IPR013708">
    <property type="entry name" value="Shikimate_DH-bd_N"/>
</dbReference>
<organism evidence="12 14">
    <name type="scientific">Streptococcus chenjunshii</name>
    <dbReference type="NCBI Taxonomy" id="2173853"/>
    <lineage>
        <taxon>Bacteria</taxon>
        <taxon>Bacillati</taxon>
        <taxon>Bacillota</taxon>
        <taxon>Bacilli</taxon>
        <taxon>Lactobacillales</taxon>
        <taxon>Streptococcaceae</taxon>
        <taxon>Streptococcus</taxon>
    </lineage>
</organism>
<keyword evidence="15" id="KW-1185">Reference proteome</keyword>
<dbReference type="GO" id="GO:0008652">
    <property type="term" value="P:amino acid biosynthetic process"/>
    <property type="evidence" value="ECO:0007669"/>
    <property type="project" value="UniProtKB-KW"/>
</dbReference>
<dbReference type="InterPro" id="IPR022893">
    <property type="entry name" value="Shikimate_DH_fam"/>
</dbReference>
<dbReference type="NCBIfam" id="TIGR00507">
    <property type="entry name" value="aroE"/>
    <property type="match status" value="1"/>
</dbReference>
<keyword evidence="5 7" id="KW-0560">Oxidoreductase</keyword>
<comment type="subunit">
    <text evidence="7">Homodimer.</text>
</comment>
<feature type="binding site" evidence="7">
    <location>
        <position position="251"/>
    </location>
    <ligand>
        <name>NADP(+)</name>
        <dbReference type="ChEBI" id="CHEBI:58349"/>
    </ligand>
</feature>
<dbReference type="CDD" id="cd01065">
    <property type="entry name" value="NAD_bind_Shikimate_DH"/>
    <property type="match status" value="1"/>
</dbReference>
<comment type="catalytic activity">
    <reaction evidence="7">
        <text>shikimate + NADP(+) = 3-dehydroshikimate + NADPH + H(+)</text>
        <dbReference type="Rhea" id="RHEA:17737"/>
        <dbReference type="ChEBI" id="CHEBI:15378"/>
        <dbReference type="ChEBI" id="CHEBI:16630"/>
        <dbReference type="ChEBI" id="CHEBI:36208"/>
        <dbReference type="ChEBI" id="CHEBI:57783"/>
        <dbReference type="ChEBI" id="CHEBI:58349"/>
        <dbReference type="EC" id="1.1.1.25"/>
    </reaction>
</comment>
<comment type="pathway">
    <text evidence="1 7">Metabolic intermediate biosynthesis; chorismate biosynthesis; chorismate from D-erythrose 4-phosphate and phosphoenolpyruvate: step 4/7.</text>
</comment>
<evidence type="ECO:0000256" key="5">
    <source>
        <dbReference type="ARBA" id="ARBA00023002"/>
    </source>
</evidence>
<dbReference type="GO" id="GO:0050661">
    <property type="term" value="F:NADP binding"/>
    <property type="evidence" value="ECO:0007669"/>
    <property type="project" value="InterPro"/>
</dbReference>
<dbReference type="GO" id="GO:0009423">
    <property type="term" value="P:chorismate biosynthetic process"/>
    <property type="evidence" value="ECO:0007669"/>
    <property type="project" value="UniProtKB-UniRule"/>
</dbReference>
<dbReference type="Pfam" id="PF18317">
    <property type="entry name" value="SDH_C"/>
    <property type="match status" value="1"/>
</dbReference>
<feature type="domain" description="Shikimate dehydrogenase substrate binding N-terminal" evidence="8">
    <location>
        <begin position="12"/>
        <end position="94"/>
    </location>
</feature>
<evidence type="ECO:0000313" key="13">
    <source>
        <dbReference type="Proteomes" id="UP000246115"/>
    </source>
</evidence>
<dbReference type="EC" id="1.1.1.25" evidence="2 7"/>
<evidence type="ECO:0000259" key="8">
    <source>
        <dbReference type="Pfam" id="PF08501"/>
    </source>
</evidence>
<feature type="active site" description="Proton acceptor" evidence="7">
    <location>
        <position position="71"/>
    </location>
</feature>